<feature type="chain" id="PRO_5011289483" description="Acid-shock protein" evidence="2">
    <location>
        <begin position="22"/>
        <end position="65"/>
    </location>
</feature>
<feature type="compositionally biased region" description="Basic and acidic residues" evidence="1">
    <location>
        <begin position="37"/>
        <end position="50"/>
    </location>
</feature>
<keyword evidence="4" id="KW-1185">Reference proteome</keyword>
<evidence type="ECO:0008006" key="5">
    <source>
        <dbReference type="Google" id="ProtNLM"/>
    </source>
</evidence>
<dbReference type="AlphaFoldDB" id="A0A243W9N0"/>
<feature type="signal peptide" evidence="2">
    <location>
        <begin position="1"/>
        <end position="21"/>
    </location>
</feature>
<dbReference type="Proteomes" id="UP000194873">
    <property type="component" value="Unassembled WGS sequence"/>
</dbReference>
<proteinExistence type="predicted"/>
<evidence type="ECO:0000256" key="1">
    <source>
        <dbReference type="SAM" id="MobiDB-lite"/>
    </source>
</evidence>
<name>A0A243W9N0_9BACT</name>
<evidence type="ECO:0000313" key="4">
    <source>
        <dbReference type="Proteomes" id="UP000194873"/>
    </source>
</evidence>
<organism evidence="3 4">
    <name type="scientific">Hymenobacter crusticola</name>
    <dbReference type="NCBI Taxonomy" id="1770526"/>
    <lineage>
        <taxon>Bacteria</taxon>
        <taxon>Pseudomonadati</taxon>
        <taxon>Bacteroidota</taxon>
        <taxon>Cytophagia</taxon>
        <taxon>Cytophagales</taxon>
        <taxon>Hymenobacteraceae</taxon>
        <taxon>Hymenobacter</taxon>
    </lineage>
</organism>
<keyword evidence="2" id="KW-0732">Signal</keyword>
<gene>
    <name evidence="3" type="ORF">BXP70_22330</name>
</gene>
<comment type="caution">
    <text evidence="3">The sequence shown here is derived from an EMBL/GenBank/DDBJ whole genome shotgun (WGS) entry which is preliminary data.</text>
</comment>
<evidence type="ECO:0000313" key="3">
    <source>
        <dbReference type="EMBL" id="OUJ71220.1"/>
    </source>
</evidence>
<accession>A0A243W9N0</accession>
<reference evidence="3 4" key="1">
    <citation type="submission" date="2017-01" db="EMBL/GenBank/DDBJ databases">
        <title>A new Hymenobacter.</title>
        <authorList>
            <person name="Liang Y."/>
            <person name="Feng F."/>
        </authorList>
    </citation>
    <scope>NUCLEOTIDE SEQUENCE [LARGE SCALE GENOMIC DNA]</scope>
    <source>
        <strain evidence="3">MIMBbqt21</strain>
    </source>
</reference>
<feature type="region of interest" description="Disordered" evidence="1">
    <location>
        <begin position="25"/>
        <end position="65"/>
    </location>
</feature>
<sequence length="65" mass="6775">MFSAALLALALTAAAAPAVLAQGDTTKVKSNKKHAKVKTEDGKAKIDKKDKKAKIKGDQVQSVTP</sequence>
<protein>
    <recommendedName>
        <fullName evidence="5">Acid-shock protein</fullName>
    </recommendedName>
</protein>
<evidence type="ECO:0000256" key="2">
    <source>
        <dbReference type="SAM" id="SignalP"/>
    </source>
</evidence>
<dbReference type="EMBL" id="MTSE01000017">
    <property type="protein sequence ID" value="OUJ71220.1"/>
    <property type="molecule type" value="Genomic_DNA"/>
</dbReference>